<dbReference type="Proteomes" id="UP000288794">
    <property type="component" value="Unassembled WGS sequence"/>
</dbReference>
<organism evidence="2 3">
    <name type="scientific">[Pantoea] beijingensis</name>
    <dbReference type="NCBI Taxonomy" id="1324864"/>
    <lineage>
        <taxon>Bacteria</taxon>
        <taxon>Pseudomonadati</taxon>
        <taxon>Pseudomonadota</taxon>
        <taxon>Gammaproteobacteria</taxon>
        <taxon>Enterobacterales</taxon>
        <taxon>Erwiniaceae</taxon>
        <taxon>Erwinia</taxon>
    </lineage>
</organism>
<feature type="transmembrane region" description="Helical" evidence="1">
    <location>
        <begin position="137"/>
        <end position="155"/>
    </location>
</feature>
<feature type="transmembrane region" description="Helical" evidence="1">
    <location>
        <begin position="86"/>
        <end position="109"/>
    </location>
</feature>
<gene>
    <name evidence="2" type="ORF">ED28_12430</name>
</gene>
<evidence type="ECO:0000313" key="2">
    <source>
        <dbReference type="EMBL" id="RWR01602.1"/>
    </source>
</evidence>
<reference evidence="2 3" key="1">
    <citation type="submission" date="2014-04" db="EMBL/GenBank/DDBJ databases">
        <title>Draft genome sequence of Pantoea beijingensis strain LMG 27579, an emerging pathogen to Pleurotus eryngii with potential industrial application.</title>
        <authorList>
            <person name="Xu F."/>
            <person name="Liu Y."/>
            <person name="Wang S."/>
            <person name="Yin Y."/>
            <person name="Ma Y."/>
            <person name="Zhao S."/>
            <person name="Rong C."/>
        </authorList>
    </citation>
    <scope>NUCLEOTIDE SEQUENCE [LARGE SCALE GENOMIC DNA]</scope>
    <source>
        <strain evidence="2 3">LMG 27579</strain>
    </source>
</reference>
<protein>
    <submittedName>
        <fullName evidence="2">DNA gyrase subunit B</fullName>
    </submittedName>
</protein>
<name>A0A443IBR7_9GAMM</name>
<dbReference type="AlphaFoldDB" id="A0A443IBR7"/>
<feature type="transmembrane region" description="Helical" evidence="1">
    <location>
        <begin position="161"/>
        <end position="183"/>
    </location>
</feature>
<feature type="transmembrane region" description="Helical" evidence="1">
    <location>
        <begin position="62"/>
        <end position="80"/>
    </location>
</feature>
<keyword evidence="3" id="KW-1185">Reference proteome</keyword>
<feature type="transmembrane region" description="Helical" evidence="1">
    <location>
        <begin position="9"/>
        <end position="27"/>
    </location>
</feature>
<evidence type="ECO:0000256" key="1">
    <source>
        <dbReference type="SAM" id="Phobius"/>
    </source>
</evidence>
<evidence type="ECO:0000313" key="3">
    <source>
        <dbReference type="Proteomes" id="UP000288794"/>
    </source>
</evidence>
<accession>A0A443IBR7</accession>
<keyword evidence="1" id="KW-1133">Transmembrane helix</keyword>
<comment type="caution">
    <text evidence="2">The sequence shown here is derived from an EMBL/GenBank/DDBJ whole genome shotgun (WGS) entry which is preliminary data.</text>
</comment>
<keyword evidence="1" id="KW-0472">Membrane</keyword>
<feature type="transmembrane region" description="Helical" evidence="1">
    <location>
        <begin position="33"/>
        <end position="50"/>
    </location>
</feature>
<proteinExistence type="predicted"/>
<sequence>MRGACSRRVLPLITGVMLLVWPFLIWFGLAHNSLHWLLPLMALLLMLRLYQSRHFSGPMRFVIQGSALAGIILCIASSLLKTHQLLLYWPVVVNGVMLGVFGGSLWTSMPLVERLARLREPELPPAGVRYTRRVTQVWCVFFIFNGAIALLTILYGNLKVWTLWNGMLAYMLIGILMAGEWLVRRRVIKRETR</sequence>
<keyword evidence="1" id="KW-0812">Transmembrane</keyword>
<dbReference type="EMBL" id="JMEE01000035">
    <property type="protein sequence ID" value="RWR01602.1"/>
    <property type="molecule type" value="Genomic_DNA"/>
</dbReference>